<comment type="similarity">
    <text evidence="7">Belongs to the GAR1 family.</text>
</comment>
<feature type="compositionally biased region" description="Basic and acidic residues" evidence="8">
    <location>
        <begin position="213"/>
        <end position="233"/>
    </location>
</feature>
<organism evidence="10 11">
    <name type="scientific">Polarella glacialis</name>
    <name type="common">Dinoflagellate</name>
    <dbReference type="NCBI Taxonomy" id="89957"/>
    <lineage>
        <taxon>Eukaryota</taxon>
        <taxon>Sar</taxon>
        <taxon>Alveolata</taxon>
        <taxon>Dinophyceae</taxon>
        <taxon>Suessiales</taxon>
        <taxon>Suessiaceae</taxon>
        <taxon>Polarella</taxon>
    </lineage>
</organism>
<gene>
    <name evidence="10" type="ORF">PGLA2088_LOCUS46490</name>
</gene>
<evidence type="ECO:0000256" key="5">
    <source>
        <dbReference type="ARBA" id="ARBA00023242"/>
    </source>
</evidence>
<feature type="compositionally biased region" description="Basic and acidic residues" evidence="8">
    <location>
        <begin position="75"/>
        <end position="86"/>
    </location>
</feature>
<name>A0A813LTJ9_POLGL</name>
<protein>
    <submittedName>
        <fullName evidence="10">Uncharacterized protein</fullName>
    </submittedName>
</protein>
<evidence type="ECO:0000256" key="6">
    <source>
        <dbReference type="ARBA" id="ARBA00023274"/>
    </source>
</evidence>
<dbReference type="Proteomes" id="UP000626109">
    <property type="component" value="Unassembled WGS sequence"/>
</dbReference>
<keyword evidence="2" id="KW-0690">Ribosome biogenesis</keyword>
<proteinExistence type="inferred from homology"/>
<keyword evidence="5" id="KW-0539">Nucleus</keyword>
<dbReference type="Gene3D" id="2.40.10.230">
    <property type="entry name" value="Probable tRNA pseudouridine synthase domain"/>
    <property type="match status" value="1"/>
</dbReference>
<keyword evidence="9" id="KW-0732">Signal</keyword>
<keyword evidence="3" id="KW-0698">rRNA processing</keyword>
<dbReference type="SUPFAM" id="SSF50447">
    <property type="entry name" value="Translation proteins"/>
    <property type="match status" value="1"/>
</dbReference>
<feature type="region of interest" description="Disordered" evidence="8">
    <location>
        <begin position="319"/>
        <end position="376"/>
    </location>
</feature>
<dbReference type="EMBL" id="CAJNNW010036200">
    <property type="protein sequence ID" value="CAE8732650.1"/>
    <property type="molecule type" value="Genomic_DNA"/>
</dbReference>
<feature type="region of interest" description="Disordered" evidence="8">
    <location>
        <begin position="208"/>
        <end position="233"/>
    </location>
</feature>
<dbReference type="GO" id="GO:0000454">
    <property type="term" value="P:snoRNA guided rRNA pseudouridine synthesis"/>
    <property type="evidence" value="ECO:0007669"/>
    <property type="project" value="TreeGrafter"/>
</dbReference>
<dbReference type="GO" id="GO:0034513">
    <property type="term" value="F:box H/ACA snoRNA binding"/>
    <property type="evidence" value="ECO:0007669"/>
    <property type="project" value="TreeGrafter"/>
</dbReference>
<comment type="subcellular location">
    <subcellularLocation>
        <location evidence="1">Nucleus</location>
        <location evidence="1">Nucleolus</location>
    </subcellularLocation>
</comment>
<keyword evidence="4" id="KW-0694">RNA-binding</keyword>
<dbReference type="InterPro" id="IPR009000">
    <property type="entry name" value="Transl_B-barrel_sf"/>
</dbReference>
<sequence length="376" mass="39956">MAPSQNLLRGHRSLSLLRAAASLLCAVAIRQCLSPESSATAFAPLRQLPGPVFRSSWTARQAQSQSSQLVTTRSQEARGLKEQLRRSPDKATIAALEKIFVPRDAVTGTQQLQGSWRLQGPRENGARGLISGDLPRMLLNLYSGNIGRMLSMELVDLPTVSISPDGQAAYSDAPTGPDSYTPLNVASFPYDFSRIHLGLIAPQTATAASLDATDGKGKGKSKSWEPEGPPDHIEEVGEAMHNCEDELIIKCTNERIPHFNARLFLENKEEIGKVDEIFGPINSVYLSAKMGEGMKADSFKAGKKLYIDTMKLLPLARFLPMPGGSGGKGKGKDGKGKGKGKDKGGKGKGGKDKGGKSKGKVKGKDKGGGGGRGFGG</sequence>
<accession>A0A813LTJ9</accession>
<evidence type="ECO:0000256" key="7">
    <source>
        <dbReference type="ARBA" id="ARBA00038293"/>
    </source>
</evidence>
<dbReference type="InterPro" id="IPR007504">
    <property type="entry name" value="H/ACA_rnp_Gar1/Naf1"/>
</dbReference>
<dbReference type="AlphaFoldDB" id="A0A813LTJ9"/>
<evidence type="ECO:0000256" key="2">
    <source>
        <dbReference type="ARBA" id="ARBA00022517"/>
    </source>
</evidence>
<dbReference type="Pfam" id="PF04410">
    <property type="entry name" value="Gar1"/>
    <property type="match status" value="1"/>
</dbReference>
<evidence type="ECO:0000256" key="8">
    <source>
        <dbReference type="SAM" id="MobiDB-lite"/>
    </source>
</evidence>
<dbReference type="GO" id="GO:0031429">
    <property type="term" value="C:box H/ACA snoRNP complex"/>
    <property type="evidence" value="ECO:0007669"/>
    <property type="project" value="TreeGrafter"/>
</dbReference>
<keyword evidence="6" id="KW-0687">Ribonucleoprotein</keyword>
<evidence type="ECO:0000256" key="9">
    <source>
        <dbReference type="SAM" id="SignalP"/>
    </source>
</evidence>
<dbReference type="PANTHER" id="PTHR23237:SF6">
    <property type="entry name" value="H_ACA RIBONUCLEOPROTEIN COMPLEX SUBUNIT 1"/>
    <property type="match status" value="1"/>
</dbReference>
<dbReference type="PANTHER" id="PTHR23237">
    <property type="entry name" value="NUCLEOLAR PROTEIN FAMILY A MEMBER 1 SNORNP PROTEIN GAR1"/>
    <property type="match status" value="1"/>
</dbReference>
<feature type="region of interest" description="Disordered" evidence="8">
    <location>
        <begin position="64"/>
        <end position="86"/>
    </location>
</feature>
<evidence type="ECO:0000256" key="3">
    <source>
        <dbReference type="ARBA" id="ARBA00022552"/>
    </source>
</evidence>
<dbReference type="FunFam" id="2.40.10.230:FF:000001">
    <property type="entry name" value="H/ACA ribonucleoprotein complex subunit"/>
    <property type="match status" value="1"/>
</dbReference>
<feature type="chain" id="PRO_5032444567" evidence="9">
    <location>
        <begin position="27"/>
        <end position="376"/>
    </location>
</feature>
<feature type="compositionally biased region" description="Polar residues" evidence="8">
    <location>
        <begin position="64"/>
        <end position="74"/>
    </location>
</feature>
<comment type="caution">
    <text evidence="10">The sequence shown here is derived from an EMBL/GenBank/DDBJ whole genome shotgun (WGS) entry which is preliminary data.</text>
</comment>
<evidence type="ECO:0000256" key="1">
    <source>
        <dbReference type="ARBA" id="ARBA00004604"/>
    </source>
</evidence>
<evidence type="ECO:0000313" key="10">
    <source>
        <dbReference type="EMBL" id="CAE8732650.1"/>
    </source>
</evidence>
<reference evidence="10" key="1">
    <citation type="submission" date="2021-02" db="EMBL/GenBank/DDBJ databases">
        <authorList>
            <person name="Dougan E. K."/>
            <person name="Rhodes N."/>
            <person name="Thang M."/>
            <person name="Chan C."/>
        </authorList>
    </citation>
    <scope>NUCLEOTIDE SEQUENCE</scope>
</reference>
<feature type="signal peptide" evidence="9">
    <location>
        <begin position="1"/>
        <end position="26"/>
    </location>
</feature>
<feature type="compositionally biased region" description="Basic and acidic residues" evidence="8">
    <location>
        <begin position="330"/>
        <end position="355"/>
    </location>
</feature>
<dbReference type="InterPro" id="IPR038664">
    <property type="entry name" value="Gar1/Naf1_Cbf5-bd_sf"/>
</dbReference>
<evidence type="ECO:0000313" key="11">
    <source>
        <dbReference type="Proteomes" id="UP000626109"/>
    </source>
</evidence>
<evidence type="ECO:0000256" key="4">
    <source>
        <dbReference type="ARBA" id="ARBA00022884"/>
    </source>
</evidence>